<comment type="subcellular location">
    <subcellularLocation>
        <location evidence="1">Cell membrane</location>
        <topology evidence="1">Lipid-anchor</topology>
    </subcellularLocation>
</comment>
<dbReference type="FunFam" id="3.90.76.10:FF:000004">
    <property type="entry name" value="Peptide ABC transporter substrate-binding protein"/>
    <property type="match status" value="1"/>
</dbReference>
<keyword evidence="3" id="KW-0732">Signal</keyword>
<reference evidence="6" key="1">
    <citation type="submission" date="2016-11" db="EMBL/GenBank/DDBJ databases">
        <authorList>
            <person name="Varghese N."/>
            <person name="Submissions S."/>
        </authorList>
    </citation>
    <scope>NUCLEOTIDE SEQUENCE [LARGE SCALE GENOMIC DNA]</scope>
    <source>
        <strain evidence="6">DSM 15285</strain>
    </source>
</reference>
<dbReference type="RefSeq" id="WP_072723136.1">
    <property type="nucleotide sequence ID" value="NZ_FQXH01000005.1"/>
</dbReference>
<dbReference type="GO" id="GO:1904680">
    <property type="term" value="F:peptide transmembrane transporter activity"/>
    <property type="evidence" value="ECO:0007669"/>
    <property type="project" value="TreeGrafter"/>
</dbReference>
<evidence type="ECO:0000256" key="1">
    <source>
        <dbReference type="ARBA" id="ARBA00004193"/>
    </source>
</evidence>
<dbReference type="Proteomes" id="UP000242520">
    <property type="component" value="Unassembled WGS sequence"/>
</dbReference>
<dbReference type="PANTHER" id="PTHR30290:SF64">
    <property type="entry name" value="ABC TRANSPORTER PERIPLASMIC BINDING PROTEIN"/>
    <property type="match status" value="1"/>
</dbReference>
<keyword evidence="6" id="KW-1185">Reference proteome</keyword>
<dbReference type="InterPro" id="IPR023765">
    <property type="entry name" value="SBP_5_CS"/>
</dbReference>
<dbReference type="Gene3D" id="3.40.190.10">
    <property type="entry name" value="Periplasmic binding protein-like II"/>
    <property type="match status" value="1"/>
</dbReference>
<dbReference type="STRING" id="1123350.SAMN02744040_00344"/>
<dbReference type="InterPro" id="IPR000914">
    <property type="entry name" value="SBP_5_dom"/>
</dbReference>
<dbReference type="GO" id="GO:0015833">
    <property type="term" value="P:peptide transport"/>
    <property type="evidence" value="ECO:0007669"/>
    <property type="project" value="TreeGrafter"/>
</dbReference>
<dbReference type="GO" id="GO:0043190">
    <property type="term" value="C:ATP-binding cassette (ABC) transporter complex"/>
    <property type="evidence" value="ECO:0007669"/>
    <property type="project" value="InterPro"/>
</dbReference>
<organism evidence="5 6">
    <name type="scientific">Tepidibacter thalassicus DSM 15285</name>
    <dbReference type="NCBI Taxonomy" id="1123350"/>
    <lineage>
        <taxon>Bacteria</taxon>
        <taxon>Bacillati</taxon>
        <taxon>Bacillota</taxon>
        <taxon>Clostridia</taxon>
        <taxon>Peptostreptococcales</taxon>
        <taxon>Peptostreptococcaceae</taxon>
        <taxon>Tepidibacter</taxon>
    </lineage>
</organism>
<evidence type="ECO:0000313" key="5">
    <source>
        <dbReference type="EMBL" id="SHG95801.1"/>
    </source>
</evidence>
<evidence type="ECO:0000256" key="2">
    <source>
        <dbReference type="ARBA" id="ARBA00005695"/>
    </source>
</evidence>
<dbReference type="PANTHER" id="PTHR30290">
    <property type="entry name" value="PERIPLASMIC BINDING COMPONENT OF ABC TRANSPORTER"/>
    <property type="match status" value="1"/>
</dbReference>
<accession>A0A1M5P1X4</accession>
<dbReference type="GO" id="GO:0042884">
    <property type="term" value="P:microcin transport"/>
    <property type="evidence" value="ECO:0007669"/>
    <property type="project" value="TreeGrafter"/>
</dbReference>
<protein>
    <submittedName>
        <fullName evidence="5">Peptide/nickel transport system substrate-binding protein</fullName>
    </submittedName>
</protein>
<dbReference type="Pfam" id="PF00496">
    <property type="entry name" value="SBP_bac_5"/>
    <property type="match status" value="1"/>
</dbReference>
<feature type="domain" description="Solute-binding protein family 5" evidence="4">
    <location>
        <begin position="85"/>
        <end position="436"/>
    </location>
</feature>
<sequence length="526" mass="61139">MINVLKKFSIITFLVLIICLLTVGCDTKSIDTNSSNEDANKNLVIRLAGGDWGYPNPYKHYPRGPGGFKMELIFDSLLEKDEKGIIPWLAKDWKIENNGKEYIFTLRDNVKWHDGKNFNAEDVKFTFDYYKNHPPVWNSLLVDGKYIIENVEILNENKVKIYVNSSNATYLDRIGKMRIIPKHIWEKVDDPQKFNSNKSLIGCGPYKFVSYNSEQGTYKLEAFKDYWGPKQKVSAIEWIPVSDPVLAFEKGEIDLISVSPDIISRYENNDEFKISRNKPFWGYRLIFNMNKRPELKDVNLRKAFAYGIDREEILQKVGRGSGIVASMGYIPKGHRWYNDKVEKYSLNISKAKNFIKGKKYTFELLIGNSNKEVKMAELMKLTLQKVGININIKSVDMKTRDSLVKNSDFELAIIGHGGWGKDPDSLRELYASNTKESKSPASGCIPGYYNEEINKLAKKQMYELNPQKRKEIIFKLQELISKEVPQIPIYNTIENFVYRPSKYNGWMYRYDHHYAEHCKLSYLERK</sequence>
<proteinExistence type="inferred from homology"/>
<dbReference type="PIRSF" id="PIRSF002741">
    <property type="entry name" value="MppA"/>
    <property type="match status" value="1"/>
</dbReference>
<dbReference type="PROSITE" id="PS01040">
    <property type="entry name" value="SBP_BACTERIAL_5"/>
    <property type="match status" value="1"/>
</dbReference>
<comment type="similarity">
    <text evidence="2">Belongs to the bacterial solute-binding protein 5 family.</text>
</comment>
<dbReference type="InterPro" id="IPR039424">
    <property type="entry name" value="SBP_5"/>
</dbReference>
<evidence type="ECO:0000256" key="3">
    <source>
        <dbReference type="ARBA" id="ARBA00022729"/>
    </source>
</evidence>
<evidence type="ECO:0000313" key="6">
    <source>
        <dbReference type="Proteomes" id="UP000242520"/>
    </source>
</evidence>
<dbReference type="EMBL" id="FQXH01000005">
    <property type="protein sequence ID" value="SHG95801.1"/>
    <property type="molecule type" value="Genomic_DNA"/>
</dbReference>
<dbReference type="AlphaFoldDB" id="A0A1M5P1X4"/>
<dbReference type="CDD" id="cd08520">
    <property type="entry name" value="PBP2_NikA_DppA_OppA_like_21"/>
    <property type="match status" value="1"/>
</dbReference>
<evidence type="ECO:0000259" key="4">
    <source>
        <dbReference type="Pfam" id="PF00496"/>
    </source>
</evidence>
<dbReference type="OrthoDB" id="9772924at2"/>
<dbReference type="SUPFAM" id="SSF53850">
    <property type="entry name" value="Periplasmic binding protein-like II"/>
    <property type="match status" value="1"/>
</dbReference>
<dbReference type="PROSITE" id="PS51257">
    <property type="entry name" value="PROKAR_LIPOPROTEIN"/>
    <property type="match status" value="1"/>
</dbReference>
<name>A0A1M5P1X4_9FIRM</name>
<dbReference type="Gene3D" id="3.90.76.10">
    <property type="entry name" value="Dipeptide-binding Protein, Domain 1"/>
    <property type="match status" value="1"/>
</dbReference>
<dbReference type="Gene3D" id="3.10.105.10">
    <property type="entry name" value="Dipeptide-binding Protein, Domain 3"/>
    <property type="match status" value="1"/>
</dbReference>
<gene>
    <name evidence="5" type="ORF">SAMN02744040_00344</name>
</gene>
<dbReference type="InterPro" id="IPR030678">
    <property type="entry name" value="Peptide/Ni-bd"/>
</dbReference>
<dbReference type="GO" id="GO:0030288">
    <property type="term" value="C:outer membrane-bounded periplasmic space"/>
    <property type="evidence" value="ECO:0007669"/>
    <property type="project" value="TreeGrafter"/>
</dbReference>